<reference evidence="3 4" key="1">
    <citation type="submission" date="2024-09" db="EMBL/GenBank/DDBJ databases">
        <title>Rethinking Asexuality: The Enigmatic Case of Functional Sexual Genes in Lepraria (Stereocaulaceae).</title>
        <authorList>
            <person name="Doellman M."/>
            <person name="Sun Y."/>
            <person name="Barcenas-Pena A."/>
            <person name="Lumbsch H.T."/>
            <person name="Grewe F."/>
        </authorList>
    </citation>
    <scope>NUCLEOTIDE SEQUENCE [LARGE SCALE GENOMIC DNA]</scope>
    <source>
        <strain evidence="3 4">Mercado 3170</strain>
    </source>
</reference>
<sequence>MPLQQPKPSNEAHSSSPTPNTARVRDNQRRSRARRKEYLQELEAKLRRCEASGVQASVDVQIAARAVSSENTRLREENVRLKDENWRLKEQLKAVSEEPPVVVADSDNRYCLSSPLSIAVAEPGKFGVGDHSQMLSAKSIASSPTTTRHLPQNVATNLEPSMQSLASSNHSTRRFSQNRLEAHDPIINDTSTHTNHSHIKPETQPDERRDARDHKSSISDDTSSCEYAAHIITSMRADVSAEEVRADLGCGPNVEEWPKCKVNNAKLFVAMDRYTR</sequence>
<dbReference type="Gene3D" id="1.20.5.170">
    <property type="match status" value="1"/>
</dbReference>
<organism evidence="3 4">
    <name type="scientific">Stereocaulon virgatum</name>
    <dbReference type="NCBI Taxonomy" id="373712"/>
    <lineage>
        <taxon>Eukaryota</taxon>
        <taxon>Fungi</taxon>
        <taxon>Dikarya</taxon>
        <taxon>Ascomycota</taxon>
        <taxon>Pezizomycotina</taxon>
        <taxon>Lecanoromycetes</taxon>
        <taxon>OSLEUM clade</taxon>
        <taxon>Lecanoromycetidae</taxon>
        <taxon>Lecanorales</taxon>
        <taxon>Lecanorineae</taxon>
        <taxon>Stereocaulaceae</taxon>
        <taxon>Stereocaulon</taxon>
    </lineage>
</organism>
<dbReference type="InterPro" id="IPR046347">
    <property type="entry name" value="bZIP_sf"/>
</dbReference>
<dbReference type="CDD" id="cd14688">
    <property type="entry name" value="bZIP_YAP"/>
    <property type="match status" value="1"/>
</dbReference>
<evidence type="ECO:0000313" key="4">
    <source>
        <dbReference type="Proteomes" id="UP001590950"/>
    </source>
</evidence>
<evidence type="ECO:0008006" key="5">
    <source>
        <dbReference type="Google" id="ProtNLM"/>
    </source>
</evidence>
<name>A0ABR4A4K5_9LECA</name>
<evidence type="ECO:0000313" key="3">
    <source>
        <dbReference type="EMBL" id="KAL2040008.1"/>
    </source>
</evidence>
<evidence type="ECO:0000256" key="2">
    <source>
        <dbReference type="SAM" id="MobiDB-lite"/>
    </source>
</evidence>
<protein>
    <recommendedName>
        <fullName evidence="5">BZIP domain-containing protein</fullName>
    </recommendedName>
</protein>
<feature type="compositionally biased region" description="Polar residues" evidence="2">
    <location>
        <begin position="1"/>
        <end position="21"/>
    </location>
</feature>
<dbReference type="Proteomes" id="UP001590950">
    <property type="component" value="Unassembled WGS sequence"/>
</dbReference>
<dbReference type="EMBL" id="JBEFKJ010000023">
    <property type="protein sequence ID" value="KAL2040008.1"/>
    <property type="molecule type" value="Genomic_DNA"/>
</dbReference>
<gene>
    <name evidence="3" type="ORF">N7G274_007411</name>
</gene>
<dbReference type="PANTHER" id="PTHR42070">
    <property type="entry name" value="FILAMENT ASSOCIATED PROTEIN, PUTATIVE (AFU_ORTHOLOGUE AFUA_8G06630)-RELATED"/>
    <property type="match status" value="1"/>
</dbReference>
<feature type="coiled-coil region" evidence="1">
    <location>
        <begin position="64"/>
        <end position="98"/>
    </location>
</feature>
<evidence type="ECO:0000256" key="1">
    <source>
        <dbReference type="SAM" id="Coils"/>
    </source>
</evidence>
<dbReference type="PANTHER" id="PTHR42070:SF1">
    <property type="entry name" value="FILAMENT ASSOCIATED PROTEIN, PUTATIVE (AFU_ORTHOLOGUE AFUA_8G06630)-RELATED"/>
    <property type="match status" value="1"/>
</dbReference>
<feature type="compositionally biased region" description="Basic and acidic residues" evidence="2">
    <location>
        <begin position="199"/>
        <end position="218"/>
    </location>
</feature>
<proteinExistence type="predicted"/>
<feature type="region of interest" description="Disordered" evidence="2">
    <location>
        <begin position="1"/>
        <end position="35"/>
    </location>
</feature>
<feature type="region of interest" description="Disordered" evidence="2">
    <location>
        <begin position="186"/>
        <end position="222"/>
    </location>
</feature>
<accession>A0ABR4A4K5</accession>
<dbReference type="SUPFAM" id="SSF57959">
    <property type="entry name" value="Leucine zipper domain"/>
    <property type="match status" value="1"/>
</dbReference>
<comment type="caution">
    <text evidence="3">The sequence shown here is derived from an EMBL/GenBank/DDBJ whole genome shotgun (WGS) entry which is preliminary data.</text>
</comment>
<keyword evidence="1" id="KW-0175">Coiled coil</keyword>
<keyword evidence="4" id="KW-1185">Reference proteome</keyword>